<protein>
    <submittedName>
        <fullName evidence="2">Uncharacterized protein</fullName>
    </submittedName>
</protein>
<feature type="transmembrane region" description="Helical" evidence="1">
    <location>
        <begin position="56"/>
        <end position="74"/>
    </location>
</feature>
<reference evidence="2 3" key="1">
    <citation type="submission" date="2016-12" db="EMBL/GenBank/DDBJ databases">
        <title>The genomes of Aspergillus section Nigri reveals drivers in fungal speciation.</title>
        <authorList>
            <consortium name="DOE Joint Genome Institute"/>
            <person name="Vesth T.C."/>
            <person name="Nybo J."/>
            <person name="Theobald S."/>
            <person name="Brandl J."/>
            <person name="Frisvad J.C."/>
            <person name="Nielsen K.F."/>
            <person name="Lyhne E.K."/>
            <person name="Kogle M.E."/>
            <person name="Kuo A."/>
            <person name="Riley R."/>
            <person name="Clum A."/>
            <person name="Nolan M."/>
            <person name="Lipzen A."/>
            <person name="Salamov A."/>
            <person name="Henrissat B."/>
            <person name="Wiebenga A."/>
            <person name="De Vries R.P."/>
            <person name="Grigoriev I.V."/>
            <person name="Mortensen U.H."/>
            <person name="Andersen M.R."/>
            <person name="Baker S.E."/>
        </authorList>
    </citation>
    <scope>NUCLEOTIDE SEQUENCE [LARGE SCALE GENOMIC DNA]</scope>
    <source>
        <strain evidence="2 3">CBS 115572</strain>
    </source>
</reference>
<evidence type="ECO:0000256" key="1">
    <source>
        <dbReference type="SAM" id="Phobius"/>
    </source>
</evidence>
<gene>
    <name evidence="2" type="ORF">BO94DRAFT_480605</name>
</gene>
<feature type="transmembrane region" description="Helical" evidence="1">
    <location>
        <begin position="30"/>
        <end position="50"/>
    </location>
</feature>
<dbReference type="RefSeq" id="XP_025461269.1">
    <property type="nucleotide sequence ID" value="XM_025608818.1"/>
</dbReference>
<keyword evidence="1" id="KW-0472">Membrane</keyword>
<dbReference type="AlphaFoldDB" id="A0A317UQF6"/>
<dbReference type="EMBL" id="MSFK01000090">
    <property type="protein sequence ID" value="PWY64244.1"/>
    <property type="molecule type" value="Genomic_DNA"/>
</dbReference>
<name>A0A317UQF6_9EURO</name>
<keyword evidence="3" id="KW-1185">Reference proteome</keyword>
<keyword evidence="1" id="KW-1133">Transmembrane helix</keyword>
<dbReference type="GeneID" id="37110961"/>
<dbReference type="Proteomes" id="UP000246702">
    <property type="component" value="Unassembled WGS sequence"/>
</dbReference>
<evidence type="ECO:0000313" key="2">
    <source>
        <dbReference type="EMBL" id="PWY64244.1"/>
    </source>
</evidence>
<comment type="caution">
    <text evidence="2">The sequence shown here is derived from an EMBL/GenBank/DDBJ whole genome shotgun (WGS) entry which is preliminary data.</text>
</comment>
<accession>A0A317UQF6</accession>
<keyword evidence="1" id="KW-0812">Transmembrane</keyword>
<feature type="non-terminal residue" evidence="2">
    <location>
        <position position="1"/>
    </location>
</feature>
<evidence type="ECO:0000313" key="3">
    <source>
        <dbReference type="Proteomes" id="UP000246702"/>
    </source>
</evidence>
<sequence length="84" mass="10334">IYKSYINPFFISFKDQILILNTLQLFQAEIIIFNIITLEEIIFIPVIIFLINTFEFLYFSQLYNFIFLYLLKVFNLKLYRLNIY</sequence>
<organism evidence="2 3">
    <name type="scientific">Aspergillus sclerotioniger CBS 115572</name>
    <dbReference type="NCBI Taxonomy" id="1450535"/>
    <lineage>
        <taxon>Eukaryota</taxon>
        <taxon>Fungi</taxon>
        <taxon>Dikarya</taxon>
        <taxon>Ascomycota</taxon>
        <taxon>Pezizomycotina</taxon>
        <taxon>Eurotiomycetes</taxon>
        <taxon>Eurotiomycetidae</taxon>
        <taxon>Eurotiales</taxon>
        <taxon>Aspergillaceae</taxon>
        <taxon>Aspergillus</taxon>
        <taxon>Aspergillus subgen. Circumdati</taxon>
    </lineage>
</organism>
<proteinExistence type="predicted"/>